<dbReference type="PIRSF" id="PIRSF000726">
    <property type="entry name" value="Asp_kin"/>
    <property type="match status" value="1"/>
</dbReference>
<dbReference type="UniPathway" id="UPA00034">
    <property type="reaction ID" value="UER00015"/>
</dbReference>
<feature type="binding site" evidence="14">
    <location>
        <begin position="214"/>
        <end position="215"/>
    </location>
    <ligand>
        <name>ATP</name>
        <dbReference type="ChEBI" id="CHEBI:30616"/>
    </ligand>
</feature>
<evidence type="ECO:0000256" key="4">
    <source>
        <dbReference type="ARBA" id="ARBA00005139"/>
    </source>
</evidence>
<keyword evidence="8 14" id="KW-0547">Nucleotide-binding</keyword>
<comment type="similarity">
    <text evidence="5 15">Belongs to the aspartokinase family.</text>
</comment>
<evidence type="ECO:0000256" key="9">
    <source>
        <dbReference type="ARBA" id="ARBA00022777"/>
    </source>
</evidence>
<evidence type="ECO:0000313" key="19">
    <source>
        <dbReference type="EMBL" id="ASK64054.1"/>
    </source>
</evidence>
<dbReference type="UniPathway" id="UPA00051">
    <property type="reaction ID" value="UER00462"/>
</dbReference>
<evidence type="ECO:0000256" key="16">
    <source>
        <dbReference type="RuleBase" id="RU004249"/>
    </source>
</evidence>
<evidence type="ECO:0000256" key="8">
    <source>
        <dbReference type="ARBA" id="ARBA00022741"/>
    </source>
</evidence>
<protein>
    <recommendedName>
        <fullName evidence="15">Aspartokinase</fullName>
        <ecNumber evidence="15">2.7.2.4</ecNumber>
    </recommendedName>
</protein>
<dbReference type="PANTHER" id="PTHR21499:SF3">
    <property type="entry name" value="ASPARTOKINASE"/>
    <property type="match status" value="1"/>
</dbReference>
<dbReference type="Gene3D" id="3.30.2130.10">
    <property type="entry name" value="VC0802-like"/>
    <property type="match status" value="1"/>
</dbReference>
<evidence type="ECO:0000313" key="20">
    <source>
        <dbReference type="Proteomes" id="UP000198312"/>
    </source>
</evidence>
<evidence type="ECO:0000259" key="17">
    <source>
        <dbReference type="Pfam" id="PF00696"/>
    </source>
</evidence>
<keyword evidence="10 14" id="KW-0067">ATP-binding</keyword>
<feature type="domain" description="Aspartate/glutamate/uridylate kinase" evidence="17">
    <location>
        <begin position="3"/>
        <end position="235"/>
    </location>
</feature>
<dbReference type="Proteomes" id="UP000198312">
    <property type="component" value="Chromosome"/>
</dbReference>
<evidence type="ECO:0000256" key="7">
    <source>
        <dbReference type="ARBA" id="ARBA00022679"/>
    </source>
</evidence>
<evidence type="ECO:0000256" key="10">
    <source>
        <dbReference type="ARBA" id="ARBA00022840"/>
    </source>
</evidence>
<evidence type="ECO:0000256" key="2">
    <source>
        <dbReference type="ARBA" id="ARBA00004766"/>
    </source>
</evidence>
<evidence type="ECO:0000259" key="18">
    <source>
        <dbReference type="Pfam" id="PF13840"/>
    </source>
</evidence>
<dbReference type="InterPro" id="IPR001048">
    <property type="entry name" value="Asp/Glu/Uridylate_kinase"/>
</dbReference>
<keyword evidence="12" id="KW-0457">Lysine biosynthesis</keyword>
<dbReference type="InterPro" id="IPR036393">
    <property type="entry name" value="AceGlu_kinase-like_sf"/>
</dbReference>
<name>A0A220U6X3_9BACI</name>
<comment type="pathway">
    <text evidence="4 16">Amino-acid biosynthesis; L-threonine biosynthesis; L-threonine from L-aspartate: step 1/5.</text>
</comment>
<dbReference type="InterPro" id="IPR027795">
    <property type="entry name" value="CASTOR_ACT_dom"/>
</dbReference>
<feature type="binding site" evidence="14">
    <location>
        <position position="189"/>
    </location>
    <ligand>
        <name>ATP</name>
        <dbReference type="ChEBI" id="CHEBI:30616"/>
    </ligand>
</feature>
<dbReference type="EMBL" id="CP022315">
    <property type="protein sequence ID" value="ASK64054.1"/>
    <property type="molecule type" value="Genomic_DNA"/>
</dbReference>
<dbReference type="GO" id="GO:0009089">
    <property type="term" value="P:lysine biosynthetic process via diaminopimelate"/>
    <property type="evidence" value="ECO:0007669"/>
    <property type="project" value="UniProtKB-UniPathway"/>
</dbReference>
<evidence type="ECO:0000256" key="11">
    <source>
        <dbReference type="ARBA" id="ARBA00022915"/>
    </source>
</evidence>
<evidence type="ECO:0000256" key="13">
    <source>
        <dbReference type="ARBA" id="ARBA00047872"/>
    </source>
</evidence>
<gene>
    <name evidence="19" type="ORF">CFK37_18775</name>
</gene>
<evidence type="ECO:0000256" key="15">
    <source>
        <dbReference type="RuleBase" id="RU003448"/>
    </source>
</evidence>
<dbReference type="GO" id="GO:0005829">
    <property type="term" value="C:cytosol"/>
    <property type="evidence" value="ECO:0007669"/>
    <property type="project" value="TreeGrafter"/>
</dbReference>
<keyword evidence="6 16" id="KW-0028">Amino-acid biosynthesis</keyword>
<dbReference type="SUPFAM" id="SSF55021">
    <property type="entry name" value="ACT-like"/>
    <property type="match status" value="2"/>
</dbReference>
<dbReference type="PROSITE" id="PS00324">
    <property type="entry name" value="ASPARTOKINASE"/>
    <property type="match status" value="1"/>
</dbReference>
<feature type="binding site" evidence="14">
    <location>
        <begin position="178"/>
        <end position="179"/>
    </location>
    <ligand>
        <name>ATP</name>
        <dbReference type="ChEBI" id="CHEBI:30616"/>
    </ligand>
</feature>
<dbReference type="NCBIfam" id="TIGR00657">
    <property type="entry name" value="asp_kinases"/>
    <property type="match status" value="1"/>
</dbReference>
<dbReference type="GO" id="GO:0009090">
    <property type="term" value="P:homoserine biosynthetic process"/>
    <property type="evidence" value="ECO:0007669"/>
    <property type="project" value="TreeGrafter"/>
</dbReference>
<dbReference type="Gene3D" id="3.40.1160.10">
    <property type="entry name" value="Acetylglutamate kinase-like"/>
    <property type="match status" value="1"/>
</dbReference>
<evidence type="ECO:0000256" key="3">
    <source>
        <dbReference type="ARBA" id="ARBA00004986"/>
    </source>
</evidence>
<comment type="function">
    <text evidence="1">Catalyzes the phosphorylation of the beta-carboxyl group of aspartic acid with ATP to yield 4-phospho-L-aspartate, which is involved in the branched biosynthetic pathway leading to the biosynthesis of amino acids threonine, isoleucine and methionine.</text>
</comment>
<dbReference type="InterPro" id="IPR005260">
    <property type="entry name" value="Asp_kin_monofn"/>
</dbReference>
<evidence type="ECO:0000256" key="5">
    <source>
        <dbReference type="ARBA" id="ARBA00010122"/>
    </source>
</evidence>
<dbReference type="GO" id="GO:0019877">
    <property type="term" value="P:diaminopimelate biosynthetic process"/>
    <property type="evidence" value="ECO:0007669"/>
    <property type="project" value="UniProtKB-KW"/>
</dbReference>
<evidence type="ECO:0000256" key="1">
    <source>
        <dbReference type="ARBA" id="ARBA00003121"/>
    </source>
</evidence>
<dbReference type="GO" id="GO:0005524">
    <property type="term" value="F:ATP binding"/>
    <property type="evidence" value="ECO:0007669"/>
    <property type="project" value="UniProtKB-KW"/>
</dbReference>
<organism evidence="19 20">
    <name type="scientific">Virgibacillus phasianinus</name>
    <dbReference type="NCBI Taxonomy" id="2017483"/>
    <lineage>
        <taxon>Bacteria</taxon>
        <taxon>Bacillati</taxon>
        <taxon>Bacillota</taxon>
        <taxon>Bacilli</taxon>
        <taxon>Bacillales</taxon>
        <taxon>Bacillaceae</taxon>
        <taxon>Virgibacillus</taxon>
    </lineage>
</organism>
<proteinExistence type="inferred from homology"/>
<dbReference type="SUPFAM" id="SSF53633">
    <property type="entry name" value="Carbamate kinase-like"/>
    <property type="match status" value="1"/>
</dbReference>
<keyword evidence="11" id="KW-0220">Diaminopimelate biosynthesis</keyword>
<feature type="binding site" evidence="14">
    <location>
        <position position="52"/>
    </location>
    <ligand>
        <name>substrate</name>
    </ligand>
</feature>
<dbReference type="RefSeq" id="WP_089063312.1">
    <property type="nucleotide sequence ID" value="NZ_CP022315.1"/>
</dbReference>
<evidence type="ECO:0000256" key="12">
    <source>
        <dbReference type="ARBA" id="ARBA00023154"/>
    </source>
</evidence>
<comment type="catalytic activity">
    <reaction evidence="13 15">
        <text>L-aspartate + ATP = 4-phospho-L-aspartate + ADP</text>
        <dbReference type="Rhea" id="RHEA:23776"/>
        <dbReference type="ChEBI" id="CHEBI:29991"/>
        <dbReference type="ChEBI" id="CHEBI:30616"/>
        <dbReference type="ChEBI" id="CHEBI:57535"/>
        <dbReference type="ChEBI" id="CHEBI:456216"/>
        <dbReference type="EC" id="2.7.2.4"/>
    </reaction>
</comment>
<comment type="pathway">
    <text evidence="3 16">Amino-acid biosynthesis; L-methionine biosynthesis via de novo pathway; L-homoserine from L-aspartate: step 1/3.</text>
</comment>
<dbReference type="NCBIfam" id="NF006068">
    <property type="entry name" value="PRK08210.1"/>
    <property type="match status" value="1"/>
</dbReference>
<reference evidence="19 20" key="1">
    <citation type="submission" date="2017-07" db="EMBL/GenBank/DDBJ databases">
        <title>Virgibacillus sp. LM2416.</title>
        <authorList>
            <person name="Tak E.J."/>
            <person name="Bae J.-W."/>
        </authorList>
    </citation>
    <scope>NUCLEOTIDE SEQUENCE [LARGE SCALE GENOMIC DNA]</scope>
    <source>
        <strain evidence="19 20">LM2416</strain>
    </source>
</reference>
<dbReference type="GO" id="GO:0009088">
    <property type="term" value="P:threonine biosynthetic process"/>
    <property type="evidence" value="ECO:0007669"/>
    <property type="project" value="UniProtKB-UniPathway"/>
</dbReference>
<dbReference type="GO" id="GO:0004072">
    <property type="term" value="F:aspartate kinase activity"/>
    <property type="evidence" value="ECO:0007669"/>
    <property type="project" value="UniProtKB-EC"/>
</dbReference>
<feature type="binding site" evidence="14">
    <location>
        <position position="79"/>
    </location>
    <ligand>
        <name>substrate</name>
    </ligand>
</feature>
<dbReference type="EC" id="2.7.2.4" evidence="15"/>
<evidence type="ECO:0000256" key="6">
    <source>
        <dbReference type="ARBA" id="ARBA00022605"/>
    </source>
</evidence>
<dbReference type="InterPro" id="IPR045865">
    <property type="entry name" value="ACT-like_dom_sf"/>
</dbReference>
<keyword evidence="20" id="KW-1185">Reference proteome</keyword>
<accession>A0A220U6X3</accession>
<dbReference type="InterPro" id="IPR018042">
    <property type="entry name" value="Aspartate_kinase_CS"/>
</dbReference>
<feature type="domain" description="CASTOR ACT" evidence="18">
    <location>
        <begin position="326"/>
        <end position="388"/>
    </location>
</feature>
<keyword evidence="9 15" id="KW-0418">Kinase</keyword>
<dbReference type="OrthoDB" id="9799110at2"/>
<dbReference type="Pfam" id="PF13840">
    <property type="entry name" value="ACT_7"/>
    <property type="match status" value="1"/>
</dbReference>
<dbReference type="AlphaFoldDB" id="A0A220U6X3"/>
<dbReference type="Pfam" id="PF00696">
    <property type="entry name" value="AA_kinase"/>
    <property type="match status" value="1"/>
</dbReference>
<dbReference type="PANTHER" id="PTHR21499">
    <property type="entry name" value="ASPARTATE KINASE"/>
    <property type="match status" value="1"/>
</dbReference>
<evidence type="ECO:0000256" key="14">
    <source>
        <dbReference type="PIRSR" id="PIRSR000726-1"/>
    </source>
</evidence>
<keyword evidence="7 15" id="KW-0808">Transferase</keyword>
<dbReference type="UniPathway" id="UPA00050">
    <property type="reaction ID" value="UER00461"/>
</dbReference>
<feature type="binding site" evidence="14">
    <location>
        <begin position="7"/>
        <end position="10"/>
    </location>
    <ligand>
        <name>ATP</name>
        <dbReference type="ChEBI" id="CHEBI:30616"/>
    </ligand>
</feature>
<comment type="pathway">
    <text evidence="2 16">Amino-acid biosynthesis; L-lysine biosynthesis via DAP pathway; (S)-tetrahydrodipicolinate from L-aspartate: step 1/4.</text>
</comment>
<dbReference type="InterPro" id="IPR001341">
    <property type="entry name" value="Asp_kinase"/>
</dbReference>
<sequence length="402" mass="43431">MTILVQKFGGTSLQSPMSISKVITHIKNAIERKYKVVVVVSALGRKPDPYATDTLLSLVNNYGACNEKREMDLLMSCGETIASVKLSNELQHNDLTSIALTGAQAGIMTSSEFTQANIKHINTARLLHELTNYDVVVVAGFQGQTSAGDITTIGRGGSDTTAAALGVALNAEKVEIFTDVNGIMTADPRMVKSARKLPIASYSETSSLAYQGAKVIHPKAVEIAMQANIPLHVRSTFSKKSGTLVTNSTIKRITSIAYMPALTQINVKCREKLHPLHSAFLQDMTEAGMPVDFVKISRTDLFFTIPSTYTQSAVNQLTKLGFLPQVKENCAKVSVVGGIIGVTGIALKVVQTLIEKGIEILQSADGHITTCVLIHEKDVSEAVNTLHDVFHLGYKIEKARTF</sequence>
<dbReference type="KEGG" id="vil:CFK37_18775"/>